<dbReference type="InterPro" id="IPR036236">
    <property type="entry name" value="Znf_C2H2_sf"/>
</dbReference>
<dbReference type="InterPro" id="IPR036869">
    <property type="entry name" value="J_dom_sf"/>
</dbReference>
<dbReference type="SUPFAM" id="SSF46565">
    <property type="entry name" value="Chaperone J-domain"/>
    <property type="match status" value="1"/>
</dbReference>
<dbReference type="PROSITE" id="PS50157">
    <property type="entry name" value="ZINC_FINGER_C2H2_2"/>
    <property type="match status" value="1"/>
</dbReference>
<evidence type="ECO:0000259" key="2">
    <source>
        <dbReference type="PROSITE" id="PS50157"/>
    </source>
</evidence>
<reference evidence="3 4" key="1">
    <citation type="submission" date="2023-04" db="EMBL/GenBank/DDBJ databases">
        <title>Genome of Basidiobolus ranarum AG-B5.</title>
        <authorList>
            <person name="Stajich J.E."/>
            <person name="Carter-House D."/>
            <person name="Gryganskyi A."/>
        </authorList>
    </citation>
    <scope>NUCLEOTIDE SEQUENCE [LARGE SCALE GENOMIC DNA]</scope>
    <source>
        <strain evidence="3 4">AG-B5</strain>
    </source>
</reference>
<evidence type="ECO:0000256" key="1">
    <source>
        <dbReference type="PROSITE-ProRule" id="PRU00042"/>
    </source>
</evidence>
<accession>A0ABR2VP28</accession>
<evidence type="ECO:0000313" key="3">
    <source>
        <dbReference type="EMBL" id="KAK9687507.1"/>
    </source>
</evidence>
<comment type="caution">
    <text evidence="3">The sequence shown here is derived from an EMBL/GenBank/DDBJ whole genome shotgun (WGS) entry which is preliminary data.</text>
</comment>
<dbReference type="Proteomes" id="UP001479436">
    <property type="component" value="Unassembled WGS sequence"/>
</dbReference>
<feature type="non-terminal residue" evidence="3">
    <location>
        <position position="233"/>
    </location>
</feature>
<dbReference type="SUPFAM" id="SSF57667">
    <property type="entry name" value="beta-beta-alpha zinc fingers"/>
    <property type="match status" value="1"/>
</dbReference>
<sequence>MTVYCELCSKQFATQSNMFRHIRSQHPEEGIPILTSKLKTRSKRSAEEKTQAKHLAASTYYKKHKEAEQRKRAEHYYHSIAHSVLITKKAALHTSEALPPEPKKPRSPKNNMFTIIWELIPEQLKHPHFITRNDIQKFYRATLIHIHPDKYPLEQRSDITVKFQEYQALFEQYQNDVYSIKQQLRRHIYFEKQLDEYRAVKLDFDNKVEEYQQAQMVTQEEITLYVHESMKKW</sequence>
<dbReference type="SMART" id="SM00355">
    <property type="entry name" value="ZnF_C2H2"/>
    <property type="match status" value="1"/>
</dbReference>
<keyword evidence="1" id="KW-0862">Zinc</keyword>
<keyword evidence="1" id="KW-0863">Zinc-finger</keyword>
<name>A0ABR2VP28_9FUNG</name>
<keyword evidence="1" id="KW-0479">Metal-binding</keyword>
<evidence type="ECO:0000313" key="4">
    <source>
        <dbReference type="Proteomes" id="UP001479436"/>
    </source>
</evidence>
<keyword evidence="4" id="KW-1185">Reference proteome</keyword>
<organism evidence="3 4">
    <name type="scientific">Basidiobolus ranarum</name>
    <dbReference type="NCBI Taxonomy" id="34480"/>
    <lineage>
        <taxon>Eukaryota</taxon>
        <taxon>Fungi</taxon>
        <taxon>Fungi incertae sedis</taxon>
        <taxon>Zoopagomycota</taxon>
        <taxon>Entomophthoromycotina</taxon>
        <taxon>Basidiobolomycetes</taxon>
        <taxon>Basidiobolales</taxon>
        <taxon>Basidiobolaceae</taxon>
        <taxon>Basidiobolus</taxon>
    </lineage>
</organism>
<dbReference type="PROSITE" id="PS00028">
    <property type="entry name" value="ZINC_FINGER_C2H2_1"/>
    <property type="match status" value="1"/>
</dbReference>
<proteinExistence type="predicted"/>
<gene>
    <name evidence="3" type="ORF">K7432_014767</name>
</gene>
<feature type="domain" description="C2H2-type" evidence="2">
    <location>
        <begin position="3"/>
        <end position="31"/>
    </location>
</feature>
<dbReference type="InterPro" id="IPR013087">
    <property type="entry name" value="Znf_C2H2_type"/>
</dbReference>
<dbReference type="EMBL" id="JASJQH010008646">
    <property type="protein sequence ID" value="KAK9687507.1"/>
    <property type="molecule type" value="Genomic_DNA"/>
</dbReference>
<protein>
    <recommendedName>
        <fullName evidence="2">C2H2-type domain-containing protein</fullName>
    </recommendedName>
</protein>